<gene>
    <name evidence="2" type="ORF">PFLmoz3_00324</name>
</gene>
<dbReference type="Proteomes" id="UP000061348">
    <property type="component" value="Unassembled WGS sequence"/>
</dbReference>
<dbReference type="InterPro" id="IPR021548">
    <property type="entry name" value="DUF2895"/>
</dbReference>
<evidence type="ECO:0000256" key="1">
    <source>
        <dbReference type="SAM" id="Phobius"/>
    </source>
</evidence>
<keyword evidence="1" id="KW-0472">Membrane</keyword>
<reference evidence="2 3" key="1">
    <citation type="submission" date="2015-05" db="EMBL/GenBank/DDBJ databases">
        <title>A genomic and transcriptomic approach to investigate the blue pigment phenotype in Pseudomonas fluorescens.</title>
        <authorList>
            <person name="Andreani N.A."/>
            <person name="Cardazzo B."/>
        </authorList>
    </citation>
    <scope>NUCLEOTIDE SEQUENCE [LARGE SCALE GENOMIC DNA]</scope>
    <source>
        <strain evidence="2 3">Ps_22</strain>
    </source>
</reference>
<proteinExistence type="predicted"/>
<dbReference type="Pfam" id="PF11444">
    <property type="entry name" value="DUF2895"/>
    <property type="match status" value="1"/>
</dbReference>
<dbReference type="PATRIC" id="fig|294.194.peg.358"/>
<comment type="caution">
    <text evidence="2">The sequence shown here is derived from an EMBL/GenBank/DDBJ whole genome shotgun (WGS) entry which is preliminary data.</text>
</comment>
<dbReference type="OrthoDB" id="8558441at2"/>
<organism evidence="2 3">
    <name type="scientific">Pseudomonas fluorescens</name>
    <dbReference type="NCBI Taxonomy" id="294"/>
    <lineage>
        <taxon>Bacteria</taxon>
        <taxon>Pseudomonadati</taxon>
        <taxon>Pseudomonadota</taxon>
        <taxon>Gammaproteobacteria</taxon>
        <taxon>Pseudomonadales</taxon>
        <taxon>Pseudomonadaceae</taxon>
        <taxon>Pseudomonas</taxon>
    </lineage>
</organism>
<evidence type="ECO:0000313" key="3">
    <source>
        <dbReference type="Proteomes" id="UP000061348"/>
    </source>
</evidence>
<keyword evidence="1" id="KW-1133">Transmembrane helix</keyword>
<feature type="transmembrane region" description="Helical" evidence="1">
    <location>
        <begin position="16"/>
        <end position="36"/>
    </location>
</feature>
<keyword evidence="1" id="KW-0812">Transmembrane</keyword>
<sequence>MSRFRNKVDAQQAHIFSLRLAIVMLALLSAGLWYGWRSAPTDLTVHVPPDLRSGSTRKWWDVPPENVYAFALYIFGQLNRWPSDGEQDYRRAIYGLQSYLTPACKAFLDGDYEYRKAAGELRQRVRGVYEILGRGYSEDPELRVKQLDRDSWLVTLDLNADEYYAAEPVKRVVVRYPLRVVRFDLDPERNKWGLALDCYQGTPQKISLPEGDP</sequence>
<protein>
    <recommendedName>
        <fullName evidence="4">TIGR03746 family integrating conjugative element protein</fullName>
    </recommendedName>
</protein>
<dbReference type="AlphaFoldDB" id="A0A0B7D957"/>
<evidence type="ECO:0008006" key="4">
    <source>
        <dbReference type="Google" id="ProtNLM"/>
    </source>
</evidence>
<dbReference type="RefSeq" id="WP_042558355.1">
    <property type="nucleotide sequence ID" value="NZ_CDMF01000001.1"/>
</dbReference>
<evidence type="ECO:0000313" key="2">
    <source>
        <dbReference type="EMBL" id="KWV89976.1"/>
    </source>
</evidence>
<accession>A0A0B7D957</accession>
<name>A0A0B7D957_PSEFL</name>
<dbReference type="NCBIfam" id="TIGR03746">
    <property type="entry name" value="conj_TIGR03746"/>
    <property type="match status" value="1"/>
</dbReference>
<dbReference type="EMBL" id="LCYA01000003">
    <property type="protein sequence ID" value="KWV89976.1"/>
    <property type="molecule type" value="Genomic_DNA"/>
</dbReference>